<dbReference type="Pfam" id="PF03959">
    <property type="entry name" value="FSH1"/>
    <property type="match status" value="1"/>
</dbReference>
<dbReference type="GO" id="GO:0016787">
    <property type="term" value="F:hydrolase activity"/>
    <property type="evidence" value="ECO:0007669"/>
    <property type="project" value="UniProtKB-KW"/>
</dbReference>
<dbReference type="InterPro" id="IPR029058">
    <property type="entry name" value="AB_hydrolase_fold"/>
</dbReference>
<dbReference type="InterPro" id="IPR005645">
    <property type="entry name" value="FSH-like_dom"/>
</dbReference>
<reference evidence="3 4" key="1">
    <citation type="submission" date="2019-10" db="EMBL/GenBank/DDBJ databases">
        <authorList>
            <person name="Palmer J.M."/>
        </authorList>
    </citation>
    <scope>NUCLEOTIDE SEQUENCE [LARGE SCALE GENOMIC DNA]</scope>
    <source>
        <strain evidence="3 4">TWF696</strain>
    </source>
</reference>
<dbReference type="AlphaFoldDB" id="A0AAV9U389"/>
<dbReference type="GO" id="GO:0005737">
    <property type="term" value="C:cytoplasm"/>
    <property type="evidence" value="ECO:0007669"/>
    <property type="project" value="TreeGrafter"/>
</dbReference>
<dbReference type="PANTHER" id="PTHR48070">
    <property type="entry name" value="ESTERASE OVCA2"/>
    <property type="match status" value="1"/>
</dbReference>
<evidence type="ECO:0000313" key="4">
    <source>
        <dbReference type="Proteomes" id="UP001375240"/>
    </source>
</evidence>
<sequence>MRFLCLHGLGTNSKVFETQTAAIRAELGDGHTYDFVEGTKKWEKAPELGSLFSNDDDYFAYFDPRNPSEIYKAIMDLEKFIEAEGPFDGVIAFSQGASLVSSLLIKQGYLNGSATEKAANYFKCAIFIAAGSPISLDALQRNEVELLTEGSELRIYIPTAHIWATNDPVGPAMSAVLQALCAPQVRHAYVHNEGHIVPGTRSPDSLRAAVNVIRRVIWDVNSASS</sequence>
<accession>A0AAV9U389</accession>
<proteinExistence type="predicted"/>
<dbReference type="InterPro" id="IPR050593">
    <property type="entry name" value="LovG"/>
</dbReference>
<keyword evidence="1" id="KW-0378">Hydrolase</keyword>
<protein>
    <recommendedName>
        <fullName evidence="2">Serine hydrolase domain-containing protein</fullName>
    </recommendedName>
</protein>
<name>A0AAV9U389_9PEZI</name>
<keyword evidence="4" id="KW-1185">Reference proteome</keyword>
<dbReference type="SUPFAM" id="SSF53474">
    <property type="entry name" value="alpha/beta-Hydrolases"/>
    <property type="match status" value="1"/>
</dbReference>
<evidence type="ECO:0000313" key="3">
    <source>
        <dbReference type="EMBL" id="KAK6334104.1"/>
    </source>
</evidence>
<dbReference type="EMBL" id="JAVHNQ010000013">
    <property type="protein sequence ID" value="KAK6334104.1"/>
    <property type="molecule type" value="Genomic_DNA"/>
</dbReference>
<dbReference type="Proteomes" id="UP001375240">
    <property type="component" value="Unassembled WGS sequence"/>
</dbReference>
<gene>
    <name evidence="3" type="ORF">TWF696_002606</name>
</gene>
<evidence type="ECO:0000256" key="1">
    <source>
        <dbReference type="ARBA" id="ARBA00022801"/>
    </source>
</evidence>
<dbReference type="PANTHER" id="PTHR48070:SF7">
    <property type="entry name" value="SERINE HYDROLASE FSH DOMAIN-CONTAINING PROTEIN-RELATED"/>
    <property type="match status" value="1"/>
</dbReference>
<organism evidence="3 4">
    <name type="scientific">Orbilia brochopaga</name>
    <dbReference type="NCBI Taxonomy" id="3140254"/>
    <lineage>
        <taxon>Eukaryota</taxon>
        <taxon>Fungi</taxon>
        <taxon>Dikarya</taxon>
        <taxon>Ascomycota</taxon>
        <taxon>Pezizomycotina</taxon>
        <taxon>Orbiliomycetes</taxon>
        <taxon>Orbiliales</taxon>
        <taxon>Orbiliaceae</taxon>
        <taxon>Orbilia</taxon>
    </lineage>
</organism>
<feature type="domain" description="Serine hydrolase" evidence="2">
    <location>
        <begin position="2"/>
        <end position="201"/>
    </location>
</feature>
<evidence type="ECO:0000259" key="2">
    <source>
        <dbReference type="Pfam" id="PF03959"/>
    </source>
</evidence>
<comment type="caution">
    <text evidence="3">The sequence shown here is derived from an EMBL/GenBank/DDBJ whole genome shotgun (WGS) entry which is preliminary data.</text>
</comment>
<dbReference type="Gene3D" id="3.40.50.1820">
    <property type="entry name" value="alpha/beta hydrolase"/>
    <property type="match status" value="1"/>
</dbReference>
<dbReference type="GO" id="GO:0005634">
    <property type="term" value="C:nucleus"/>
    <property type="evidence" value="ECO:0007669"/>
    <property type="project" value="TreeGrafter"/>
</dbReference>
<dbReference type="GO" id="GO:0019748">
    <property type="term" value="P:secondary metabolic process"/>
    <property type="evidence" value="ECO:0007669"/>
    <property type="project" value="TreeGrafter"/>
</dbReference>